<accession>A0A391NTA3</accession>
<dbReference type="InterPro" id="IPR035979">
    <property type="entry name" value="RBD_domain_sf"/>
</dbReference>
<evidence type="ECO:0000259" key="1">
    <source>
        <dbReference type="Pfam" id="PF00076"/>
    </source>
</evidence>
<dbReference type="EMBL" id="BDIP01002882">
    <property type="protein sequence ID" value="GCA63266.1"/>
    <property type="molecule type" value="Genomic_DNA"/>
</dbReference>
<reference evidence="2 3" key="1">
    <citation type="journal article" date="2018" name="PLoS ONE">
        <title>The draft genome of Kipferlia bialata reveals reductive genome evolution in fornicate parasites.</title>
        <authorList>
            <person name="Tanifuji G."/>
            <person name="Takabayashi S."/>
            <person name="Kume K."/>
            <person name="Takagi M."/>
            <person name="Nakayama T."/>
            <person name="Kamikawa R."/>
            <person name="Inagaki Y."/>
            <person name="Hashimoto T."/>
        </authorList>
    </citation>
    <scope>NUCLEOTIDE SEQUENCE [LARGE SCALE GENOMIC DNA]</scope>
    <source>
        <strain evidence="2">NY0173</strain>
    </source>
</reference>
<dbReference type="Pfam" id="PF00076">
    <property type="entry name" value="RRM_1"/>
    <property type="match status" value="1"/>
</dbReference>
<comment type="caution">
    <text evidence="2">The sequence shown here is derived from an EMBL/GenBank/DDBJ whole genome shotgun (WGS) entry which is preliminary data.</text>
</comment>
<dbReference type="Gene3D" id="3.30.70.330">
    <property type="match status" value="1"/>
</dbReference>
<dbReference type="OrthoDB" id="193499at2759"/>
<dbReference type="InterPro" id="IPR012677">
    <property type="entry name" value="Nucleotide-bd_a/b_plait_sf"/>
</dbReference>
<name>A0A391NTA3_9EUKA</name>
<protein>
    <recommendedName>
        <fullName evidence="1">RRM domain-containing protein</fullName>
    </recommendedName>
</protein>
<keyword evidence="3" id="KW-1185">Reference proteome</keyword>
<evidence type="ECO:0000313" key="3">
    <source>
        <dbReference type="Proteomes" id="UP000265618"/>
    </source>
</evidence>
<gene>
    <name evidence="2" type="ORF">KIPB_008909</name>
</gene>
<dbReference type="InterPro" id="IPR000504">
    <property type="entry name" value="RRM_dom"/>
</dbReference>
<dbReference type="Proteomes" id="UP000265618">
    <property type="component" value="Unassembled WGS sequence"/>
</dbReference>
<dbReference type="GO" id="GO:0003723">
    <property type="term" value="F:RNA binding"/>
    <property type="evidence" value="ECO:0007669"/>
    <property type="project" value="InterPro"/>
</dbReference>
<evidence type="ECO:0000313" key="2">
    <source>
        <dbReference type="EMBL" id="GCA63266.1"/>
    </source>
</evidence>
<feature type="domain" description="RRM" evidence="1">
    <location>
        <begin position="8"/>
        <end position="39"/>
    </location>
</feature>
<organism evidence="2 3">
    <name type="scientific">Kipferlia bialata</name>
    <dbReference type="NCBI Taxonomy" id="797122"/>
    <lineage>
        <taxon>Eukaryota</taxon>
        <taxon>Metamonada</taxon>
        <taxon>Carpediemonas-like organisms</taxon>
        <taxon>Kipferlia</taxon>
    </lineage>
</organism>
<proteinExistence type="predicted"/>
<dbReference type="AlphaFoldDB" id="A0A391NTA3"/>
<dbReference type="SUPFAM" id="SSF54928">
    <property type="entry name" value="RNA-binding domain, RBD"/>
    <property type="match status" value="1"/>
</dbReference>
<sequence>MTSEKKGLWVGNIGQNFTEEILITAFIPFGQIQEVEIPTIT</sequence>
<feature type="non-terminal residue" evidence="2">
    <location>
        <position position="41"/>
    </location>
</feature>